<evidence type="ECO:0000313" key="1">
    <source>
        <dbReference type="EMBL" id="SHN75954.1"/>
    </source>
</evidence>
<proteinExistence type="predicted"/>
<dbReference type="Proteomes" id="UP000184010">
    <property type="component" value="Unassembled WGS sequence"/>
</dbReference>
<evidence type="ECO:0008006" key="3">
    <source>
        <dbReference type="Google" id="ProtNLM"/>
    </source>
</evidence>
<dbReference type="AlphaFoldDB" id="A0A1M7TZ14"/>
<accession>A0A1M7TZ14</accession>
<reference evidence="2" key="1">
    <citation type="submission" date="2016-12" db="EMBL/GenBank/DDBJ databases">
        <authorList>
            <person name="Varghese N."/>
            <person name="Submissions S."/>
        </authorList>
    </citation>
    <scope>NUCLEOTIDE SEQUENCE [LARGE SCALE GENOMIC DNA]</scope>
    <source>
        <strain evidence="2">DSM 11544</strain>
    </source>
</reference>
<name>A0A1M7TZ14_9FIRM</name>
<evidence type="ECO:0000313" key="2">
    <source>
        <dbReference type="Proteomes" id="UP000184010"/>
    </source>
</evidence>
<dbReference type="EMBL" id="FRDN01000008">
    <property type="protein sequence ID" value="SHN75954.1"/>
    <property type="molecule type" value="Genomic_DNA"/>
</dbReference>
<organism evidence="1 2">
    <name type="scientific">Desulfitobacterium chlororespirans DSM 11544</name>
    <dbReference type="NCBI Taxonomy" id="1121395"/>
    <lineage>
        <taxon>Bacteria</taxon>
        <taxon>Bacillati</taxon>
        <taxon>Bacillota</taxon>
        <taxon>Clostridia</taxon>
        <taxon>Eubacteriales</taxon>
        <taxon>Desulfitobacteriaceae</taxon>
        <taxon>Desulfitobacterium</taxon>
    </lineage>
</organism>
<dbReference type="STRING" id="1121395.SAMN02745215_02775"/>
<gene>
    <name evidence="1" type="ORF">SAMN02745215_02775</name>
</gene>
<keyword evidence="2" id="KW-1185">Reference proteome</keyword>
<sequence length="152" mass="17496">MANHRRKIEEILDSEGWSYRKTERDIRLIASFGAHKWKMNLHCTDKGHVSCWAAYPWPVPENRRSSLLAGLNELNLQQQRGCFLFSPAHGKVLYRCGVQILDDYASYEAIRDLLLTGAALTEVNWNPVYRLIFGINEEAAHSRLTEEVNHGE</sequence>
<protein>
    <recommendedName>
        <fullName evidence="3">Sensory transduction regulator</fullName>
    </recommendedName>
</protein>
<dbReference type="RefSeq" id="WP_072773139.1">
    <property type="nucleotide sequence ID" value="NZ_FRDN01000008.1"/>
</dbReference>